<accession>A0A1A8HQ27</accession>
<feature type="non-terminal residue" evidence="1">
    <location>
        <position position="1"/>
    </location>
</feature>
<feature type="non-terminal residue" evidence="1">
    <location>
        <position position="44"/>
    </location>
</feature>
<protein>
    <submittedName>
        <fullName evidence="1">Uncharacterized protein</fullName>
    </submittedName>
</protein>
<organism evidence="1">
    <name type="scientific">Nothobranchius korthausae</name>
    <dbReference type="NCBI Taxonomy" id="1143690"/>
    <lineage>
        <taxon>Eukaryota</taxon>
        <taxon>Metazoa</taxon>
        <taxon>Chordata</taxon>
        <taxon>Craniata</taxon>
        <taxon>Vertebrata</taxon>
        <taxon>Euteleostomi</taxon>
        <taxon>Actinopterygii</taxon>
        <taxon>Neopterygii</taxon>
        <taxon>Teleostei</taxon>
        <taxon>Neoteleostei</taxon>
        <taxon>Acanthomorphata</taxon>
        <taxon>Ovalentaria</taxon>
        <taxon>Atherinomorphae</taxon>
        <taxon>Cyprinodontiformes</taxon>
        <taxon>Nothobranchiidae</taxon>
        <taxon>Nothobranchius</taxon>
    </lineage>
</organism>
<evidence type="ECO:0000313" key="1">
    <source>
        <dbReference type="EMBL" id="SBQ84724.1"/>
    </source>
</evidence>
<dbReference type="AlphaFoldDB" id="A0A1A8HQ27"/>
<dbReference type="EMBL" id="HAEC01016503">
    <property type="protein sequence ID" value="SBQ84724.1"/>
    <property type="molecule type" value="Transcribed_RNA"/>
</dbReference>
<reference evidence="1" key="2">
    <citation type="submission" date="2016-06" db="EMBL/GenBank/DDBJ databases">
        <title>The genome of a short-lived fish provides insights into sex chromosome evolution and the genetic control of aging.</title>
        <authorList>
            <person name="Reichwald K."/>
            <person name="Felder M."/>
            <person name="Petzold A."/>
            <person name="Koch P."/>
            <person name="Groth M."/>
            <person name="Platzer M."/>
        </authorList>
    </citation>
    <scope>NUCLEOTIDE SEQUENCE</scope>
    <source>
        <tissue evidence="1">Brain</tissue>
    </source>
</reference>
<name>A0A1A8HQ27_9TELE</name>
<reference evidence="1" key="1">
    <citation type="submission" date="2016-05" db="EMBL/GenBank/DDBJ databases">
        <authorList>
            <person name="Lavstsen T."/>
            <person name="Jespersen J.S."/>
        </authorList>
    </citation>
    <scope>NUCLEOTIDE SEQUENCE</scope>
    <source>
        <tissue evidence="1">Brain</tissue>
    </source>
</reference>
<proteinExistence type="predicted"/>
<sequence>HLLHSIMLYIESTFCIKSSWNNRTIEQFNIFGCASGDPLQRKSI</sequence>
<gene>
    <name evidence="1" type="primary">Nfu_g_1_011675</name>
</gene>